<feature type="non-terminal residue" evidence="2">
    <location>
        <position position="1"/>
    </location>
</feature>
<feature type="region of interest" description="Disordered" evidence="1">
    <location>
        <begin position="68"/>
        <end position="92"/>
    </location>
</feature>
<evidence type="ECO:0000256" key="1">
    <source>
        <dbReference type="SAM" id="MobiDB-lite"/>
    </source>
</evidence>
<gene>
    <name evidence="2" type="ORF">BaRGS_00000268</name>
</gene>
<dbReference type="Proteomes" id="UP001519460">
    <property type="component" value="Unassembled WGS sequence"/>
</dbReference>
<name>A0ABD0MBW7_9CAEN</name>
<dbReference type="AlphaFoldDB" id="A0ABD0MBW7"/>
<sequence length="92" mass="10133">FVWNFTDQSATAKGRTDEGALCDLQRQSEENEGSDIILALLLQQGKELWSTARGEQLDTRSAKVTLSADSGVDNPQRGIKNSKFVAHLQKRG</sequence>
<organism evidence="2 3">
    <name type="scientific">Batillaria attramentaria</name>
    <dbReference type="NCBI Taxonomy" id="370345"/>
    <lineage>
        <taxon>Eukaryota</taxon>
        <taxon>Metazoa</taxon>
        <taxon>Spiralia</taxon>
        <taxon>Lophotrochozoa</taxon>
        <taxon>Mollusca</taxon>
        <taxon>Gastropoda</taxon>
        <taxon>Caenogastropoda</taxon>
        <taxon>Sorbeoconcha</taxon>
        <taxon>Cerithioidea</taxon>
        <taxon>Batillariidae</taxon>
        <taxon>Batillaria</taxon>
    </lineage>
</organism>
<proteinExistence type="predicted"/>
<evidence type="ECO:0000313" key="2">
    <source>
        <dbReference type="EMBL" id="KAK7508702.1"/>
    </source>
</evidence>
<accession>A0ABD0MBW7</accession>
<protein>
    <submittedName>
        <fullName evidence="2">Uncharacterized protein</fullName>
    </submittedName>
</protein>
<evidence type="ECO:0000313" key="3">
    <source>
        <dbReference type="Proteomes" id="UP001519460"/>
    </source>
</evidence>
<dbReference type="EMBL" id="JACVVK020000001">
    <property type="protein sequence ID" value="KAK7508702.1"/>
    <property type="molecule type" value="Genomic_DNA"/>
</dbReference>
<comment type="caution">
    <text evidence="2">The sequence shown here is derived from an EMBL/GenBank/DDBJ whole genome shotgun (WGS) entry which is preliminary data.</text>
</comment>
<reference evidence="2 3" key="1">
    <citation type="journal article" date="2023" name="Sci. Data">
        <title>Genome assembly of the Korean intertidal mud-creeper Batillaria attramentaria.</title>
        <authorList>
            <person name="Patra A.K."/>
            <person name="Ho P.T."/>
            <person name="Jun S."/>
            <person name="Lee S.J."/>
            <person name="Kim Y."/>
            <person name="Won Y.J."/>
        </authorList>
    </citation>
    <scope>NUCLEOTIDE SEQUENCE [LARGE SCALE GENOMIC DNA]</scope>
    <source>
        <strain evidence="2">Wonlab-2016</strain>
    </source>
</reference>
<keyword evidence="3" id="KW-1185">Reference proteome</keyword>